<evidence type="ECO:0000313" key="3">
    <source>
        <dbReference type="EMBL" id="QJI01513.1"/>
    </source>
</evidence>
<sequence length="71" mass="7825">MEQPLSCPFCGAIPSVFPISPINDGNAWGQVGCVNPECSAKPHVNDGEEISDERGSDVYKEIAIKRWNTRY</sequence>
<evidence type="ECO:0000313" key="2">
    <source>
        <dbReference type="EMBL" id="QJA75358.1"/>
    </source>
</evidence>
<dbReference type="EMBL" id="MT142158">
    <property type="protein sequence ID" value="QJA75358.1"/>
    <property type="molecule type" value="Genomic_DNA"/>
</dbReference>
<reference evidence="1" key="1">
    <citation type="submission" date="2020-03" db="EMBL/GenBank/DDBJ databases">
        <title>The deep terrestrial virosphere.</title>
        <authorList>
            <person name="Holmfeldt K."/>
            <person name="Nilsson E."/>
            <person name="Simone D."/>
            <person name="Lopez-Fernandez M."/>
            <person name="Wu X."/>
            <person name="de Brujin I."/>
            <person name="Lundin D."/>
            <person name="Andersson A."/>
            <person name="Bertilsson S."/>
            <person name="Dopson M."/>
        </authorList>
    </citation>
    <scope>NUCLEOTIDE SEQUENCE</scope>
    <source>
        <strain evidence="2">MM415A01807</strain>
        <strain evidence="1">TM448A01716</strain>
        <strain evidence="3">TM448B02595</strain>
    </source>
</reference>
<accession>A0A6H1ZSP7</accession>
<dbReference type="AlphaFoldDB" id="A0A6H1ZSP7"/>
<evidence type="ECO:0000313" key="1">
    <source>
        <dbReference type="EMBL" id="QJA50337.1"/>
    </source>
</evidence>
<protein>
    <submittedName>
        <fullName evidence="1">Putative restriction alleviation protein</fullName>
    </submittedName>
</protein>
<dbReference type="EMBL" id="MT144929">
    <property type="protein sequence ID" value="QJI01513.1"/>
    <property type="molecule type" value="Genomic_DNA"/>
</dbReference>
<proteinExistence type="predicted"/>
<dbReference type="EMBL" id="MT144189">
    <property type="protein sequence ID" value="QJA50337.1"/>
    <property type="molecule type" value="Genomic_DNA"/>
</dbReference>
<organism evidence="1">
    <name type="scientific">viral metagenome</name>
    <dbReference type="NCBI Taxonomy" id="1070528"/>
    <lineage>
        <taxon>unclassified sequences</taxon>
        <taxon>metagenomes</taxon>
        <taxon>organismal metagenomes</taxon>
    </lineage>
</organism>
<name>A0A6H1ZSP7_9ZZZZ</name>
<gene>
    <name evidence="2" type="ORF">MM415A01807_0008</name>
    <name evidence="1" type="ORF">TM448A01716_0008</name>
    <name evidence="3" type="ORF">TM448B02595_0006</name>
</gene>